<dbReference type="Pfam" id="PF04189">
    <property type="entry name" value="Gcd10p"/>
    <property type="match status" value="1"/>
</dbReference>
<evidence type="ECO:0000256" key="4">
    <source>
        <dbReference type="ARBA" id="ARBA00022694"/>
    </source>
</evidence>
<reference evidence="7 8" key="1">
    <citation type="submission" date="2024-02" db="EMBL/GenBank/DDBJ databases">
        <authorList>
            <person name="Daric V."/>
            <person name="Darras S."/>
        </authorList>
    </citation>
    <scope>NUCLEOTIDE SEQUENCE [LARGE SCALE GENOMIC DNA]</scope>
</reference>
<evidence type="ECO:0000256" key="5">
    <source>
        <dbReference type="ARBA" id="ARBA00023242"/>
    </source>
</evidence>
<sequence length="451" mass="50735">MEDGIALNKTVILQRNNVLKAVKLIPEKVIVFERMRFKPENAVGLPFGSVFEVKNGDLNPVNSSLSLEEMETAGEDNRNLVDTHGKSQTLNREDLIQMKEDGATGKEIVQSLVENSSSFAGKTVFSQKKYLKKKQKKHLAYLQLLKPTSRLICKLYQEREPAKICHMRIDSMSQLLTSTNVRHGSKVAVFETCSGLLLGMVLERLAGKGSIVNLHPGETPVNLFAVSHFNFPDEYWDNLHSLPLHKLAPLLAGNSFQSTFDESNKTTCESEVPLESNDSSTDIANENNSKHEIAIPVDIKAVENLNEKACNGPLKRKLSLSDKEKTAIRVERQKKRFNHQKAAWELLESRNMDALIVASRFHPTPIVLSLLEVLAVSKPFAIYFEYKEALMELFVRLSVSGAAINLQLTDTFMRQYQVLPERTHPHVMMRGHGGYLLTGIKVRPFSAQQEK</sequence>
<keyword evidence="8" id="KW-1185">Reference proteome</keyword>
<keyword evidence="4 6" id="KW-0819">tRNA processing</keyword>
<keyword evidence="5 6" id="KW-0539">Nucleus</keyword>
<accession>A0ABP0H2V6</accession>
<comment type="similarity">
    <text evidence="2 6">Belongs to the TRM6/GCD10 family.</text>
</comment>
<evidence type="ECO:0000256" key="1">
    <source>
        <dbReference type="ARBA" id="ARBA00004123"/>
    </source>
</evidence>
<comment type="subcellular location">
    <subcellularLocation>
        <location evidence="1 6">Nucleus</location>
    </subcellularLocation>
</comment>
<name>A0ABP0H2V6_CLALP</name>
<dbReference type="PANTHER" id="PTHR12945">
    <property type="entry name" value="TRANSLATION INITIATION FACTOR EIF3-RELATED"/>
    <property type="match status" value="1"/>
</dbReference>
<evidence type="ECO:0000256" key="2">
    <source>
        <dbReference type="ARBA" id="ARBA00008320"/>
    </source>
</evidence>
<dbReference type="Proteomes" id="UP001642483">
    <property type="component" value="Unassembled WGS sequence"/>
</dbReference>
<evidence type="ECO:0000313" key="7">
    <source>
        <dbReference type="EMBL" id="CAK8698319.1"/>
    </source>
</evidence>
<evidence type="ECO:0000256" key="6">
    <source>
        <dbReference type="PIRNR" id="PIRNR038170"/>
    </source>
</evidence>
<evidence type="ECO:0000313" key="8">
    <source>
        <dbReference type="Proteomes" id="UP001642483"/>
    </source>
</evidence>
<comment type="function">
    <text evidence="6">Substrate-binding subunit of tRNA (adenine-N1-)-methyltransferase, which catalyzes the formation of N1-methyladenine at position 58 (m1A58) in initiator methionyl-tRNA.</text>
</comment>
<dbReference type="InterPro" id="IPR017423">
    <property type="entry name" value="TRM6"/>
</dbReference>
<comment type="caution">
    <text evidence="7">The sequence shown here is derived from an EMBL/GenBank/DDBJ whole genome shotgun (WGS) entry which is preliminary data.</text>
</comment>
<gene>
    <name evidence="7" type="ORF">CVLEPA_LOCUS31762</name>
</gene>
<evidence type="ECO:0000256" key="3">
    <source>
        <dbReference type="ARBA" id="ARBA00021704"/>
    </source>
</evidence>
<dbReference type="PANTHER" id="PTHR12945:SF0">
    <property type="entry name" value="TRNA (ADENINE(58)-N(1))-METHYLTRANSFERASE NON-CATALYTIC SUBUNIT TRM6"/>
    <property type="match status" value="1"/>
</dbReference>
<organism evidence="7 8">
    <name type="scientific">Clavelina lepadiformis</name>
    <name type="common">Light-bulb sea squirt</name>
    <name type="synonym">Ascidia lepadiformis</name>
    <dbReference type="NCBI Taxonomy" id="159417"/>
    <lineage>
        <taxon>Eukaryota</taxon>
        <taxon>Metazoa</taxon>
        <taxon>Chordata</taxon>
        <taxon>Tunicata</taxon>
        <taxon>Ascidiacea</taxon>
        <taxon>Aplousobranchia</taxon>
        <taxon>Clavelinidae</taxon>
        <taxon>Clavelina</taxon>
    </lineage>
</organism>
<comment type="subunit">
    <text evidence="6">Heterotetramer.</text>
</comment>
<proteinExistence type="inferred from homology"/>
<dbReference type="EMBL" id="CAWYQH010000174">
    <property type="protein sequence ID" value="CAK8698319.1"/>
    <property type="molecule type" value="Genomic_DNA"/>
</dbReference>
<dbReference type="PIRSF" id="PIRSF038170">
    <property type="entry name" value="tRNA_m1A_mtfrase"/>
    <property type="match status" value="1"/>
</dbReference>
<protein>
    <recommendedName>
        <fullName evidence="3 6">tRNA (adenine(58)-N(1))-methyltransferase non-catalytic subunit TRM6</fullName>
    </recommendedName>
</protein>